<sequence>MATHRESRSIALPPEWLFDIVADVERYPEFLPLMREARIVSRCQDAYQTEQSLALGMLMHRFRTQTELARPHTITVISEDRSFCRFEIRWVFSPLGDDHCHVDFALDCATRSLFLRPVIDMLVLPMATSMVAAFEARAHALASKVGVADPVRQSTVASSDQDQPDVRPGDR</sequence>
<dbReference type="InterPro" id="IPR023393">
    <property type="entry name" value="START-like_dom_sf"/>
</dbReference>
<dbReference type="Gene3D" id="3.30.530.20">
    <property type="match status" value="1"/>
</dbReference>
<dbReference type="InterPro" id="IPR044996">
    <property type="entry name" value="COQ10-like"/>
</dbReference>
<dbReference type="GO" id="GO:0045333">
    <property type="term" value="P:cellular respiration"/>
    <property type="evidence" value="ECO:0007669"/>
    <property type="project" value="InterPro"/>
</dbReference>
<evidence type="ECO:0000313" key="4">
    <source>
        <dbReference type="EMBL" id="MBK7675004.1"/>
    </source>
</evidence>
<dbReference type="EMBL" id="JADJMH010000006">
    <property type="protein sequence ID" value="MBK7675004.1"/>
    <property type="molecule type" value="Genomic_DNA"/>
</dbReference>
<dbReference type="Proteomes" id="UP000697998">
    <property type="component" value="Unassembled WGS sequence"/>
</dbReference>
<evidence type="ECO:0000259" key="3">
    <source>
        <dbReference type="Pfam" id="PF03364"/>
    </source>
</evidence>
<feature type="region of interest" description="Disordered" evidence="2">
    <location>
        <begin position="152"/>
        <end position="171"/>
    </location>
</feature>
<name>A0A935PYV9_9PROT</name>
<dbReference type="PANTHER" id="PTHR12901:SF10">
    <property type="entry name" value="COENZYME Q-BINDING PROTEIN COQ10, MITOCHONDRIAL"/>
    <property type="match status" value="1"/>
</dbReference>
<comment type="caution">
    <text evidence="4">The sequence shown here is derived from an EMBL/GenBank/DDBJ whole genome shotgun (WGS) entry which is preliminary data.</text>
</comment>
<proteinExistence type="inferred from homology"/>
<dbReference type="AlphaFoldDB" id="A0A935PYV9"/>
<dbReference type="CDD" id="cd07813">
    <property type="entry name" value="COQ10p_like"/>
    <property type="match status" value="1"/>
</dbReference>
<comment type="similarity">
    <text evidence="1">Belongs to the ribosome association toxin RatA family.</text>
</comment>
<evidence type="ECO:0000256" key="2">
    <source>
        <dbReference type="SAM" id="MobiDB-lite"/>
    </source>
</evidence>
<protein>
    <submittedName>
        <fullName evidence="4">Type II toxin-antitoxin system RatA family toxin</fullName>
    </submittedName>
</protein>
<evidence type="ECO:0000313" key="5">
    <source>
        <dbReference type="Proteomes" id="UP000697998"/>
    </source>
</evidence>
<evidence type="ECO:0000256" key="1">
    <source>
        <dbReference type="ARBA" id="ARBA00008918"/>
    </source>
</evidence>
<reference evidence="4 5" key="1">
    <citation type="submission" date="2020-10" db="EMBL/GenBank/DDBJ databases">
        <title>Connecting structure to function with the recovery of over 1000 high-quality activated sludge metagenome-assembled genomes encoding full-length rRNA genes using long-read sequencing.</title>
        <authorList>
            <person name="Singleton C.M."/>
            <person name="Petriglieri F."/>
            <person name="Kristensen J.M."/>
            <person name="Kirkegaard R.H."/>
            <person name="Michaelsen T.Y."/>
            <person name="Andersen M.H."/>
            <person name="Karst S.M."/>
            <person name="Dueholm M.S."/>
            <person name="Nielsen P.H."/>
            <person name="Albertsen M."/>
        </authorList>
    </citation>
    <scope>NUCLEOTIDE SEQUENCE [LARGE SCALE GENOMIC DNA]</scope>
    <source>
        <strain evidence="4">EsbW_18-Q3-R4-48_BATAC.285</strain>
    </source>
</reference>
<dbReference type="PANTHER" id="PTHR12901">
    <property type="entry name" value="SPERM PROTEIN HOMOLOG"/>
    <property type="match status" value="1"/>
</dbReference>
<accession>A0A935PYV9</accession>
<dbReference type="GO" id="GO:0048039">
    <property type="term" value="F:ubiquinone binding"/>
    <property type="evidence" value="ECO:0007669"/>
    <property type="project" value="InterPro"/>
</dbReference>
<dbReference type="Pfam" id="PF03364">
    <property type="entry name" value="Polyketide_cyc"/>
    <property type="match status" value="1"/>
</dbReference>
<gene>
    <name evidence="4" type="ORF">IPJ27_09695</name>
</gene>
<organism evidence="4 5">
    <name type="scientific">Candidatus Accumulibacter proximus</name>
    <dbReference type="NCBI Taxonomy" id="2954385"/>
    <lineage>
        <taxon>Bacteria</taxon>
        <taxon>Pseudomonadati</taxon>
        <taxon>Pseudomonadota</taxon>
        <taxon>Betaproteobacteria</taxon>
        <taxon>Candidatus Accumulibacter</taxon>
    </lineage>
</organism>
<feature type="compositionally biased region" description="Polar residues" evidence="2">
    <location>
        <begin position="152"/>
        <end position="161"/>
    </location>
</feature>
<dbReference type="SUPFAM" id="SSF55961">
    <property type="entry name" value="Bet v1-like"/>
    <property type="match status" value="1"/>
</dbReference>
<feature type="domain" description="Coenzyme Q-binding protein COQ10 START" evidence="3">
    <location>
        <begin position="10"/>
        <end position="135"/>
    </location>
</feature>
<dbReference type="InterPro" id="IPR005031">
    <property type="entry name" value="COQ10_START"/>
</dbReference>